<organism evidence="1 2">
    <name type="scientific">Aerophototrophica crusticola</name>
    <dbReference type="NCBI Taxonomy" id="1709002"/>
    <lineage>
        <taxon>Bacteria</taxon>
        <taxon>Pseudomonadati</taxon>
        <taxon>Pseudomonadota</taxon>
        <taxon>Alphaproteobacteria</taxon>
        <taxon>Rhodospirillales</taxon>
        <taxon>Rhodospirillaceae</taxon>
        <taxon>Aerophototrophica</taxon>
    </lineage>
</organism>
<evidence type="ECO:0008006" key="3">
    <source>
        <dbReference type="Google" id="ProtNLM"/>
    </source>
</evidence>
<dbReference type="KEGG" id="acru:HHL28_12605"/>
<dbReference type="Proteomes" id="UP000501891">
    <property type="component" value="Chromosome"/>
</dbReference>
<dbReference type="AlphaFoldDB" id="A0A858R9G9"/>
<gene>
    <name evidence="1" type="ORF">HHL28_12605</name>
</gene>
<keyword evidence="2" id="KW-1185">Reference proteome</keyword>
<accession>A0A858R9G9</accession>
<protein>
    <recommendedName>
        <fullName evidence="3">SAM-dependent methyltransferase</fullName>
    </recommendedName>
</protein>
<evidence type="ECO:0000313" key="2">
    <source>
        <dbReference type="Proteomes" id="UP000501891"/>
    </source>
</evidence>
<dbReference type="EMBL" id="CP051775">
    <property type="protein sequence ID" value="QJE73822.1"/>
    <property type="molecule type" value="Genomic_DNA"/>
</dbReference>
<evidence type="ECO:0000313" key="1">
    <source>
        <dbReference type="EMBL" id="QJE73822.1"/>
    </source>
</evidence>
<name>A0A858R9G9_9PROT</name>
<reference evidence="1" key="1">
    <citation type="submission" date="2020-04" db="EMBL/GenBank/DDBJ databases">
        <title>A desert anoxygenic phototrophic bacterium fixes CO2 using RubisCO under aerobic conditions.</title>
        <authorList>
            <person name="Tang K."/>
        </authorList>
    </citation>
    <scope>NUCLEOTIDE SEQUENCE [LARGE SCALE GENOMIC DNA]</scope>
    <source>
        <strain evidence="1">MIMtkB3</strain>
    </source>
</reference>
<sequence length="256" mass="27173">MLWELWASLRTDCPPDLRRLGYRYGAVACLARARRCAKAWAPHQERTKAAIHAALAWAGPGDTAIVLGSGPCLDLPVPALLARFPKLVLVDAAHPPPAKALARRHPGIELVSLDLTGTAAGLLDPDAPAPPRPGCTALLDRPGVGLVVSANLLSQLPLLPVAAASARWPGLEGDRFARAVVEAHLAHLRAFNCPALLVTDVRRRAYGHDGALLSDEDPLAGLALPPGEEWDWDMAPRGELPGGKQLVTRVRAVRVG</sequence>
<proteinExistence type="predicted"/>